<dbReference type="Gene3D" id="3.30.70.1290">
    <property type="entry name" value="Transposase IS200-like"/>
    <property type="match status" value="1"/>
</dbReference>
<comment type="caution">
    <text evidence="1">The sequence shown here is derived from an EMBL/GenBank/DDBJ whole genome shotgun (WGS) entry which is preliminary data.</text>
</comment>
<feature type="non-terminal residue" evidence="1">
    <location>
        <position position="108"/>
    </location>
</feature>
<proteinExistence type="predicted"/>
<dbReference type="GO" id="GO:0003677">
    <property type="term" value="F:DNA binding"/>
    <property type="evidence" value="ECO:0007669"/>
    <property type="project" value="InterPro"/>
</dbReference>
<accession>A0A5S3WNU7</accession>
<protein>
    <submittedName>
        <fullName evidence="1">Transposase</fullName>
    </submittedName>
</protein>
<sequence>MPTARKRQVSLSDTKYYHCISRCVRRAFLCGEDRLTGKSYEHRRDWVEEKLLALAKVFCIEVCGYAVMSNHTHLVLYVDNKKAERLSDKAIVIRWHKLFKGSWLTQKF</sequence>
<dbReference type="GO" id="GO:0006313">
    <property type="term" value="P:DNA transposition"/>
    <property type="evidence" value="ECO:0007669"/>
    <property type="project" value="InterPro"/>
</dbReference>
<dbReference type="AlphaFoldDB" id="A0A5S3WNU7"/>
<gene>
    <name evidence="1" type="ORF">CWB98_23410</name>
</gene>
<dbReference type="PANTHER" id="PTHR34322">
    <property type="entry name" value="TRANSPOSASE, Y1_TNP DOMAIN-CONTAINING"/>
    <property type="match status" value="1"/>
</dbReference>
<dbReference type="EMBL" id="PNCJ01000081">
    <property type="protein sequence ID" value="TMP29998.1"/>
    <property type="molecule type" value="Genomic_DNA"/>
</dbReference>
<reference evidence="2" key="2">
    <citation type="submission" date="2019-06" db="EMBL/GenBank/DDBJ databases">
        <title>Co-occurence of chitin degradation, pigmentation and bioactivity in marine Pseudoalteromonas.</title>
        <authorList>
            <person name="Sonnenschein E.C."/>
            <person name="Bech P.K."/>
        </authorList>
    </citation>
    <scope>NUCLEOTIDE SEQUENCE [LARGE SCALE GENOMIC DNA]</scope>
    <source>
        <strain evidence="2">S2599</strain>
    </source>
</reference>
<dbReference type="GO" id="GO:0004803">
    <property type="term" value="F:transposase activity"/>
    <property type="evidence" value="ECO:0007669"/>
    <property type="project" value="InterPro"/>
</dbReference>
<organism evidence="1 2">
    <name type="scientific">Pseudoalteromonas rubra</name>
    <dbReference type="NCBI Taxonomy" id="43658"/>
    <lineage>
        <taxon>Bacteria</taxon>
        <taxon>Pseudomonadati</taxon>
        <taxon>Pseudomonadota</taxon>
        <taxon>Gammaproteobacteria</taxon>
        <taxon>Alteromonadales</taxon>
        <taxon>Pseudoalteromonadaceae</taxon>
        <taxon>Pseudoalteromonas</taxon>
    </lineage>
</organism>
<dbReference type="PANTHER" id="PTHR34322:SF2">
    <property type="entry name" value="TRANSPOSASE IS200-LIKE DOMAIN-CONTAINING PROTEIN"/>
    <property type="match status" value="1"/>
</dbReference>
<dbReference type="SUPFAM" id="SSF143422">
    <property type="entry name" value="Transposase IS200-like"/>
    <property type="match status" value="1"/>
</dbReference>
<evidence type="ECO:0000313" key="2">
    <source>
        <dbReference type="Proteomes" id="UP000306719"/>
    </source>
</evidence>
<dbReference type="InterPro" id="IPR036515">
    <property type="entry name" value="Transposase_17_sf"/>
</dbReference>
<evidence type="ECO:0000313" key="1">
    <source>
        <dbReference type="EMBL" id="TMP29998.1"/>
    </source>
</evidence>
<reference evidence="1 2" key="1">
    <citation type="submission" date="2018-01" db="EMBL/GenBank/DDBJ databases">
        <authorList>
            <person name="Paulsen S."/>
            <person name="Gram L.K."/>
        </authorList>
    </citation>
    <scope>NUCLEOTIDE SEQUENCE [LARGE SCALE GENOMIC DNA]</scope>
    <source>
        <strain evidence="1 2">S2599</strain>
    </source>
</reference>
<name>A0A5S3WNU7_9GAMM</name>
<dbReference type="Proteomes" id="UP000306719">
    <property type="component" value="Unassembled WGS sequence"/>
</dbReference>